<dbReference type="Proteomes" id="UP001217089">
    <property type="component" value="Unassembled WGS sequence"/>
</dbReference>
<dbReference type="Pfam" id="PF01965">
    <property type="entry name" value="DJ-1_PfpI"/>
    <property type="match status" value="1"/>
</dbReference>
<dbReference type="InterPro" id="IPR029062">
    <property type="entry name" value="Class_I_gatase-like"/>
</dbReference>
<dbReference type="CDD" id="cd03135">
    <property type="entry name" value="GATase1_DJ-1"/>
    <property type="match status" value="1"/>
</dbReference>
<evidence type="ECO:0000313" key="3">
    <source>
        <dbReference type="EMBL" id="KAJ8320669.1"/>
    </source>
</evidence>
<dbReference type="NCBIfam" id="TIGR01383">
    <property type="entry name" value="not_thiJ"/>
    <property type="match status" value="1"/>
</dbReference>
<reference evidence="3 4" key="1">
    <citation type="submission" date="2022-12" db="EMBL/GenBank/DDBJ databases">
        <title>Chromosome-level genome of Tegillarca granosa.</title>
        <authorList>
            <person name="Kim J."/>
        </authorList>
    </citation>
    <scope>NUCLEOTIDE SEQUENCE [LARGE SCALE GENOMIC DNA]</scope>
    <source>
        <strain evidence="3">Teg-2019</strain>
        <tissue evidence="3">Adductor muscle</tissue>
    </source>
</reference>
<protein>
    <recommendedName>
        <fullName evidence="2">DJ-1/PfpI domain-containing protein</fullName>
    </recommendedName>
</protein>
<evidence type="ECO:0000313" key="4">
    <source>
        <dbReference type="Proteomes" id="UP001217089"/>
    </source>
</evidence>
<evidence type="ECO:0000256" key="1">
    <source>
        <dbReference type="SAM" id="MobiDB-lite"/>
    </source>
</evidence>
<dbReference type="PANTHER" id="PTHR48094">
    <property type="entry name" value="PROTEIN/NUCLEIC ACID DEGLYCASE DJ-1-RELATED"/>
    <property type="match status" value="1"/>
</dbReference>
<dbReference type="Gene3D" id="3.40.50.880">
    <property type="match status" value="1"/>
</dbReference>
<comment type="caution">
    <text evidence="3">The sequence shown here is derived from an EMBL/GenBank/DDBJ whole genome shotgun (WGS) entry which is preliminary data.</text>
</comment>
<keyword evidence="4" id="KW-1185">Reference proteome</keyword>
<name>A0ABQ9FTV3_TEGGR</name>
<proteinExistence type="predicted"/>
<feature type="compositionally biased region" description="Basic and acidic residues" evidence="1">
    <location>
        <begin position="33"/>
        <end position="44"/>
    </location>
</feature>
<dbReference type="EMBL" id="JARBDR010000141">
    <property type="protein sequence ID" value="KAJ8320669.1"/>
    <property type="molecule type" value="Genomic_DNA"/>
</dbReference>
<feature type="domain" description="DJ-1/PfpI" evidence="2">
    <location>
        <begin position="170"/>
        <end position="309"/>
    </location>
</feature>
<gene>
    <name evidence="3" type="ORF">KUTeg_002256</name>
</gene>
<dbReference type="InterPro" id="IPR002818">
    <property type="entry name" value="DJ-1/PfpI"/>
</dbReference>
<sequence>DFGIGREWNYFCSCHGKGRGSCCVRTQGGSTRGGRENEKRRLTKDQLSSDSSYGSSFENDKDESEESSYAESPKAVPAVANPLVALENAISLSEVEPFDISGKSNIFNFSSDSEVMKVSDTDVKLKYMVEDPIECNISTCTSTMLKDFTNLYTTQTIVDKVMRWDTNDHPVSSFNQEYDIHIEVTLAGLTGKDAVTCSRNVKLIPDTSLDEALKSGPYDVVVCPGGAGGAKNLSKSDKVKQVLLEQEAAERLIAAVCAAPTALLSHGVAKEKNVTSHPSVKDNMVNDGNLITSRGPGTCFEFALQIVEELAGKEKRDNSHDDLACFICLVIFFHLPQMFPAVRSPRAFSGIFLKWKSQYSETCLLKLL</sequence>
<organism evidence="3 4">
    <name type="scientific">Tegillarca granosa</name>
    <name type="common">Malaysian cockle</name>
    <name type="synonym">Anadara granosa</name>
    <dbReference type="NCBI Taxonomy" id="220873"/>
    <lineage>
        <taxon>Eukaryota</taxon>
        <taxon>Metazoa</taxon>
        <taxon>Spiralia</taxon>
        <taxon>Lophotrochozoa</taxon>
        <taxon>Mollusca</taxon>
        <taxon>Bivalvia</taxon>
        <taxon>Autobranchia</taxon>
        <taxon>Pteriomorphia</taxon>
        <taxon>Arcoida</taxon>
        <taxon>Arcoidea</taxon>
        <taxon>Arcidae</taxon>
        <taxon>Tegillarca</taxon>
    </lineage>
</organism>
<dbReference type="PANTHER" id="PTHR48094:SF12">
    <property type="entry name" value="PARKINSON DISEASE PROTEIN 7 HOMOLOG"/>
    <property type="match status" value="1"/>
</dbReference>
<dbReference type="InterPro" id="IPR050325">
    <property type="entry name" value="Prot/Nucl_acid_deglycase"/>
</dbReference>
<dbReference type="SUPFAM" id="SSF52317">
    <property type="entry name" value="Class I glutamine amidotransferase-like"/>
    <property type="match status" value="1"/>
</dbReference>
<accession>A0ABQ9FTV3</accession>
<feature type="non-terminal residue" evidence="3">
    <location>
        <position position="1"/>
    </location>
</feature>
<evidence type="ECO:0000259" key="2">
    <source>
        <dbReference type="Pfam" id="PF01965"/>
    </source>
</evidence>
<dbReference type="InterPro" id="IPR006287">
    <property type="entry name" value="DJ-1"/>
</dbReference>
<feature type="region of interest" description="Disordered" evidence="1">
    <location>
        <begin position="25"/>
        <end position="74"/>
    </location>
</feature>